<keyword evidence="2 5" id="KW-0808">Transferase</keyword>
<feature type="binding site" evidence="5">
    <location>
        <begin position="81"/>
        <end position="82"/>
    </location>
    <ligand>
        <name>5-phospho-alpha-D-ribose 1-diphosphate</name>
        <dbReference type="ChEBI" id="CHEBI:58017"/>
    </ligand>
</feature>
<evidence type="ECO:0000256" key="5">
    <source>
        <dbReference type="HAMAP-Rule" id="MF_00211"/>
    </source>
</evidence>
<dbReference type="Gene3D" id="1.20.970.10">
    <property type="entry name" value="Transferase, Pyrimidine Nucleoside Phosphorylase, Chain C"/>
    <property type="match status" value="1"/>
</dbReference>
<dbReference type="SUPFAM" id="SSF47648">
    <property type="entry name" value="Nucleoside phosphorylase/phosphoribosyltransferase N-terminal domain"/>
    <property type="match status" value="1"/>
</dbReference>
<feature type="domain" description="Glycosyl transferase family 3 N-terminal" evidence="7">
    <location>
        <begin position="2"/>
        <end position="63"/>
    </location>
</feature>
<feature type="binding site" evidence="5">
    <location>
        <position position="223"/>
    </location>
    <ligand>
        <name>Mg(2+)</name>
        <dbReference type="ChEBI" id="CHEBI:18420"/>
        <label>2</label>
    </ligand>
</feature>
<dbReference type="HAMAP" id="MF_00211">
    <property type="entry name" value="TrpD"/>
    <property type="match status" value="1"/>
</dbReference>
<reference evidence="8 9" key="1">
    <citation type="submission" date="2023-07" db="EMBL/GenBank/DDBJ databases">
        <title>Genomic Encyclopedia of Type Strains, Phase IV (KMG-IV): sequencing the most valuable type-strain genomes for metagenomic binning, comparative biology and taxonomic classification.</title>
        <authorList>
            <person name="Goeker M."/>
        </authorList>
    </citation>
    <scope>NUCLEOTIDE SEQUENCE [LARGE SCALE GENOMIC DNA]</scope>
    <source>
        <strain evidence="8 9">DSM 19092</strain>
    </source>
</reference>
<dbReference type="InterPro" id="IPR005940">
    <property type="entry name" value="Anthranilate_Pribosyl_Tfrase"/>
</dbReference>
<comment type="function">
    <text evidence="5">Catalyzes the transfer of the phosphoribosyl group of 5-phosphorylribose-1-pyrophosphate (PRPP) to anthranilate to yield N-(5'-phosphoribosyl)-anthranilate (PRA).</text>
</comment>
<dbReference type="InterPro" id="IPR036320">
    <property type="entry name" value="Glycosyl_Trfase_fam3_N_dom_sf"/>
</dbReference>
<feature type="binding site" evidence="5">
    <location>
        <position position="118"/>
    </location>
    <ligand>
        <name>5-phospho-alpha-D-ribose 1-diphosphate</name>
        <dbReference type="ChEBI" id="CHEBI:58017"/>
    </ligand>
</feature>
<organism evidence="8 9">
    <name type="scientific">Aeribacillus alveayuensis</name>
    <dbReference type="NCBI Taxonomy" id="279215"/>
    <lineage>
        <taxon>Bacteria</taxon>
        <taxon>Bacillati</taxon>
        <taxon>Bacillota</taxon>
        <taxon>Bacilli</taxon>
        <taxon>Bacillales</taxon>
        <taxon>Bacillaceae</taxon>
        <taxon>Aeribacillus</taxon>
    </lineage>
</organism>
<dbReference type="Gene3D" id="3.40.1030.10">
    <property type="entry name" value="Nucleoside phosphorylase/phosphoribosyltransferase catalytic domain"/>
    <property type="match status" value="1"/>
</dbReference>
<evidence type="ECO:0000313" key="8">
    <source>
        <dbReference type="EMBL" id="MDQ0161538.1"/>
    </source>
</evidence>
<keyword evidence="3 5" id="KW-0822">Tryptophan biosynthesis</keyword>
<keyword evidence="4 5" id="KW-0057">Aromatic amino acid biosynthesis</keyword>
<comment type="similarity">
    <text evidence="5">Belongs to the anthranilate phosphoribosyltransferase family.</text>
</comment>
<dbReference type="PANTHER" id="PTHR43285">
    <property type="entry name" value="ANTHRANILATE PHOSPHORIBOSYLTRANSFERASE"/>
    <property type="match status" value="1"/>
</dbReference>
<comment type="subunit">
    <text evidence="5">Homodimer.</text>
</comment>
<keyword evidence="5" id="KW-0460">Magnesium</keyword>
<comment type="catalytic activity">
    <reaction evidence="5">
        <text>N-(5-phospho-beta-D-ribosyl)anthranilate + diphosphate = 5-phospho-alpha-D-ribose 1-diphosphate + anthranilate</text>
        <dbReference type="Rhea" id="RHEA:11768"/>
        <dbReference type="ChEBI" id="CHEBI:16567"/>
        <dbReference type="ChEBI" id="CHEBI:18277"/>
        <dbReference type="ChEBI" id="CHEBI:33019"/>
        <dbReference type="ChEBI" id="CHEBI:58017"/>
        <dbReference type="EC" id="2.4.2.18"/>
    </reaction>
</comment>
<protein>
    <recommendedName>
        <fullName evidence="5">Anthranilate phosphoribosyltransferase</fullName>
        <ecNumber evidence="5">2.4.2.18</ecNumber>
    </recommendedName>
</protein>
<accession>A0ABT9VKQ0</accession>
<dbReference type="Pfam" id="PF02885">
    <property type="entry name" value="Glycos_trans_3N"/>
    <property type="match status" value="1"/>
</dbReference>
<feature type="binding site" evidence="5">
    <location>
        <position position="78"/>
    </location>
    <ligand>
        <name>5-phospho-alpha-D-ribose 1-diphosphate</name>
        <dbReference type="ChEBI" id="CHEBI:58017"/>
    </ligand>
</feature>
<keyword evidence="9" id="KW-1185">Reference proteome</keyword>
<evidence type="ECO:0000256" key="4">
    <source>
        <dbReference type="ARBA" id="ARBA00023141"/>
    </source>
</evidence>
<comment type="caution">
    <text evidence="5">Lacks conserved residue(s) required for the propagation of feature annotation.</text>
</comment>
<gene>
    <name evidence="5" type="primary">trpD</name>
    <name evidence="8" type="ORF">J2S06_000608</name>
</gene>
<evidence type="ECO:0000259" key="6">
    <source>
        <dbReference type="Pfam" id="PF00591"/>
    </source>
</evidence>
<comment type="cofactor">
    <cofactor evidence="5">
        <name>Mg(2+)</name>
        <dbReference type="ChEBI" id="CHEBI:18420"/>
    </cofactor>
    <text evidence="5">Binds 2 magnesium ions per monomer.</text>
</comment>
<evidence type="ECO:0000259" key="7">
    <source>
        <dbReference type="Pfam" id="PF02885"/>
    </source>
</evidence>
<dbReference type="PANTHER" id="PTHR43285:SF2">
    <property type="entry name" value="ANTHRANILATE PHOSPHORIBOSYLTRANSFERASE"/>
    <property type="match status" value="1"/>
</dbReference>
<comment type="pathway">
    <text evidence="5">Amino-acid biosynthesis; L-tryptophan biosynthesis; L-tryptophan from chorismate: step 2/5.</text>
</comment>
<feature type="binding site" evidence="5">
    <location>
        <begin position="88"/>
        <end position="91"/>
    </location>
    <ligand>
        <name>5-phospho-alpha-D-ribose 1-diphosphate</name>
        <dbReference type="ChEBI" id="CHEBI:58017"/>
    </ligand>
</feature>
<dbReference type="EC" id="2.4.2.18" evidence="5"/>
<dbReference type="SUPFAM" id="SSF52418">
    <property type="entry name" value="Nucleoside phosphorylase/phosphoribosyltransferase catalytic domain"/>
    <property type="match status" value="1"/>
</dbReference>
<feature type="binding site" evidence="5">
    <location>
        <position position="90"/>
    </location>
    <ligand>
        <name>Mg(2+)</name>
        <dbReference type="ChEBI" id="CHEBI:18420"/>
        <label>1</label>
    </ligand>
</feature>
<dbReference type="Pfam" id="PF00591">
    <property type="entry name" value="Glycos_transf_3"/>
    <property type="match status" value="1"/>
</dbReference>
<dbReference type="NCBIfam" id="TIGR01245">
    <property type="entry name" value="trpD"/>
    <property type="match status" value="1"/>
</dbReference>
<feature type="binding site" evidence="5">
    <location>
        <position position="78"/>
    </location>
    <ligand>
        <name>anthranilate</name>
        <dbReference type="ChEBI" id="CHEBI:16567"/>
        <label>1</label>
    </ligand>
</feature>
<feature type="binding site" evidence="5">
    <location>
        <position position="109"/>
    </location>
    <ligand>
        <name>anthranilate</name>
        <dbReference type="ChEBI" id="CHEBI:16567"/>
        <label>1</label>
    </ligand>
</feature>
<keyword evidence="1 5" id="KW-0328">Glycosyltransferase</keyword>
<name>A0ABT9VKQ0_9BACI</name>
<dbReference type="RefSeq" id="WP_419151239.1">
    <property type="nucleotide sequence ID" value="NZ_JAUSTR010000001.1"/>
</dbReference>
<feature type="domain" description="Glycosyl transferase family 3" evidence="6">
    <location>
        <begin position="71"/>
        <end position="323"/>
    </location>
</feature>
<dbReference type="EMBL" id="JAUSTR010000001">
    <property type="protein sequence ID" value="MDQ0161538.1"/>
    <property type="molecule type" value="Genomic_DNA"/>
</dbReference>
<comment type="caution">
    <text evidence="8">The sequence shown here is derived from an EMBL/GenBank/DDBJ whole genome shotgun (WGS) entry which is preliminary data.</text>
</comment>
<feature type="binding site" evidence="5">
    <location>
        <position position="164"/>
    </location>
    <ligand>
        <name>anthranilate</name>
        <dbReference type="ChEBI" id="CHEBI:16567"/>
        <label>2</label>
    </ligand>
</feature>
<sequence>MQEVLKKCIEGNTLTVTEAKNIMNQIMQGEVSDSQIASLVTILRMRGETVHELIGFLKAMRENMIELSDLDDVVDTCGTGGDGASTFNISTASAIVASSLGVKIAKHGNKAVSSKSGSADVLDFLNIPIQSSPDEAREALKQTNMSFLFAPIYHSSMKHVAKARKEVGFRTIFNLLGPLANPAKAKRQVIGVYSASSAELMAQALKAFDSEHVLFVSGKDGLDEITITDETEIVELKHGSIHKYVISPEQFHLKRGRLEDIQVGNVSESAKLIENTLQNKGNESARNIVALNTAAALYIAGKVKNLHDGVQMALKAIQDGTAYKQLTKLQVRKEEQYA</sequence>
<proteinExistence type="inferred from homology"/>
<evidence type="ECO:0000256" key="1">
    <source>
        <dbReference type="ARBA" id="ARBA00022676"/>
    </source>
</evidence>
<keyword evidence="5" id="KW-0028">Amino-acid biosynthesis</keyword>
<feature type="binding site" evidence="5">
    <location>
        <position position="86"/>
    </location>
    <ligand>
        <name>5-phospho-alpha-D-ribose 1-diphosphate</name>
        <dbReference type="ChEBI" id="CHEBI:58017"/>
    </ligand>
</feature>
<feature type="binding site" evidence="5">
    <location>
        <position position="224"/>
    </location>
    <ligand>
        <name>Mg(2+)</name>
        <dbReference type="ChEBI" id="CHEBI:18420"/>
        <label>2</label>
    </ligand>
</feature>
<dbReference type="Proteomes" id="UP001225646">
    <property type="component" value="Unassembled WGS sequence"/>
</dbReference>
<feature type="binding site" evidence="5">
    <location>
        <begin position="106"/>
        <end position="114"/>
    </location>
    <ligand>
        <name>5-phospho-alpha-D-ribose 1-diphosphate</name>
        <dbReference type="ChEBI" id="CHEBI:58017"/>
    </ligand>
</feature>
<evidence type="ECO:0000256" key="3">
    <source>
        <dbReference type="ARBA" id="ARBA00022822"/>
    </source>
</evidence>
<dbReference type="InterPro" id="IPR017459">
    <property type="entry name" value="Glycosyl_Trfase_fam3_N_dom"/>
</dbReference>
<evidence type="ECO:0000256" key="2">
    <source>
        <dbReference type="ARBA" id="ARBA00022679"/>
    </source>
</evidence>
<dbReference type="GO" id="GO:0004048">
    <property type="term" value="F:anthranilate phosphoribosyltransferase activity"/>
    <property type="evidence" value="ECO:0007669"/>
    <property type="project" value="UniProtKB-EC"/>
</dbReference>
<evidence type="ECO:0000313" key="9">
    <source>
        <dbReference type="Proteomes" id="UP001225646"/>
    </source>
</evidence>
<keyword evidence="5" id="KW-0479">Metal-binding</keyword>
<dbReference type="InterPro" id="IPR000312">
    <property type="entry name" value="Glycosyl_Trfase_fam3"/>
</dbReference>
<feature type="binding site" evidence="5">
    <location>
        <position position="224"/>
    </location>
    <ligand>
        <name>Mg(2+)</name>
        <dbReference type="ChEBI" id="CHEBI:18420"/>
        <label>1</label>
    </ligand>
</feature>
<dbReference type="InterPro" id="IPR035902">
    <property type="entry name" value="Nuc_phospho_transferase"/>
</dbReference>